<comment type="cofactor">
    <cofactor evidence="12">
        <name>thiamine diphosphate</name>
        <dbReference type="ChEBI" id="CHEBI:58937"/>
    </cofactor>
    <text evidence="12">Binds 1 thiamine pyrophosphate per subunit.</text>
</comment>
<keyword evidence="7 12" id="KW-0479">Metal-binding</keyword>
<dbReference type="GO" id="GO:0003984">
    <property type="term" value="F:acetolactate synthase activity"/>
    <property type="evidence" value="ECO:0007669"/>
    <property type="project" value="UniProtKB-EC"/>
</dbReference>
<dbReference type="InterPro" id="IPR029061">
    <property type="entry name" value="THDP-binding"/>
</dbReference>
<dbReference type="InterPro" id="IPR012001">
    <property type="entry name" value="Thiamin_PyroP_enz_TPP-bd_dom"/>
</dbReference>
<comment type="pathway">
    <text evidence="1 12">Amino-acid biosynthesis; L-isoleucine biosynthesis; L-isoleucine from 2-oxobutanoate: step 1/4.</text>
</comment>
<dbReference type="Gene3D" id="3.40.50.970">
    <property type="match status" value="2"/>
</dbReference>
<evidence type="ECO:0000313" key="16">
    <source>
        <dbReference type="EMBL" id="MBC5787448.1"/>
    </source>
</evidence>
<dbReference type="SUPFAM" id="SSF52518">
    <property type="entry name" value="Thiamin diphosphate-binding fold (THDP-binding)"/>
    <property type="match status" value="2"/>
</dbReference>
<evidence type="ECO:0000256" key="8">
    <source>
        <dbReference type="ARBA" id="ARBA00022842"/>
    </source>
</evidence>
<proteinExistence type="inferred from homology"/>
<evidence type="ECO:0000256" key="1">
    <source>
        <dbReference type="ARBA" id="ARBA00004974"/>
    </source>
</evidence>
<evidence type="ECO:0000256" key="12">
    <source>
        <dbReference type="RuleBase" id="RU003591"/>
    </source>
</evidence>
<evidence type="ECO:0000256" key="6">
    <source>
        <dbReference type="ARBA" id="ARBA00022679"/>
    </source>
</evidence>
<evidence type="ECO:0000259" key="13">
    <source>
        <dbReference type="Pfam" id="PF00205"/>
    </source>
</evidence>
<evidence type="ECO:0000256" key="2">
    <source>
        <dbReference type="ARBA" id="ARBA00005025"/>
    </source>
</evidence>
<dbReference type="RefSeq" id="WP_069989141.1">
    <property type="nucleotide sequence ID" value="NZ_JACOQK010000001.1"/>
</dbReference>
<evidence type="ECO:0000256" key="7">
    <source>
        <dbReference type="ARBA" id="ARBA00022723"/>
    </source>
</evidence>
<dbReference type="EC" id="2.2.1.6" evidence="4 12"/>
<keyword evidence="17" id="KW-1185">Reference proteome</keyword>
<comment type="catalytic activity">
    <reaction evidence="11 12">
        <text>2 pyruvate + H(+) = (2S)-2-acetolactate + CO2</text>
        <dbReference type="Rhea" id="RHEA:25249"/>
        <dbReference type="ChEBI" id="CHEBI:15361"/>
        <dbReference type="ChEBI" id="CHEBI:15378"/>
        <dbReference type="ChEBI" id="CHEBI:16526"/>
        <dbReference type="ChEBI" id="CHEBI:58476"/>
        <dbReference type="EC" id="2.2.1.6"/>
    </reaction>
</comment>
<keyword evidence="5 12" id="KW-0028">Amino-acid biosynthesis</keyword>
<evidence type="ECO:0000256" key="4">
    <source>
        <dbReference type="ARBA" id="ARBA00013145"/>
    </source>
</evidence>
<dbReference type="InterPro" id="IPR012846">
    <property type="entry name" value="Acetolactate_synth_lsu"/>
</dbReference>
<comment type="cofactor">
    <cofactor evidence="12">
        <name>Mg(2+)</name>
        <dbReference type="ChEBI" id="CHEBI:18420"/>
    </cofactor>
    <text evidence="12">Binds 1 Mg(2+) ion per subunit.</text>
</comment>
<dbReference type="CDD" id="cd07035">
    <property type="entry name" value="TPP_PYR_POX_like"/>
    <property type="match status" value="1"/>
</dbReference>
<dbReference type="EMBL" id="JACOQK010000001">
    <property type="protein sequence ID" value="MBC5787448.1"/>
    <property type="molecule type" value="Genomic_DNA"/>
</dbReference>
<dbReference type="InterPro" id="IPR012000">
    <property type="entry name" value="Thiamin_PyroP_enz_cen_dom"/>
</dbReference>
<protein>
    <recommendedName>
        <fullName evidence="4 12">Acetolactate synthase</fullName>
        <ecNumber evidence="4 12">2.2.1.6</ecNumber>
    </recommendedName>
</protein>
<dbReference type="CDD" id="cd02015">
    <property type="entry name" value="TPP_AHAS"/>
    <property type="match status" value="1"/>
</dbReference>
<feature type="domain" description="Thiamine pyrophosphate enzyme N-terminal TPP-binding" evidence="15">
    <location>
        <begin position="4"/>
        <end position="119"/>
    </location>
</feature>
<dbReference type="NCBIfam" id="TIGR00118">
    <property type="entry name" value="acolac_lg"/>
    <property type="match status" value="1"/>
</dbReference>
<keyword evidence="8 12" id="KW-0460">Magnesium</keyword>
<dbReference type="PROSITE" id="PS00187">
    <property type="entry name" value="TPP_ENZYMES"/>
    <property type="match status" value="1"/>
</dbReference>
<dbReference type="InterPro" id="IPR039368">
    <property type="entry name" value="AHAS_TPP"/>
</dbReference>
<comment type="similarity">
    <text evidence="3 12">Belongs to the TPP enzyme family.</text>
</comment>
<dbReference type="PANTHER" id="PTHR18968">
    <property type="entry name" value="THIAMINE PYROPHOSPHATE ENZYMES"/>
    <property type="match status" value="1"/>
</dbReference>
<reference evidence="16 17" key="1">
    <citation type="submission" date="2020-08" db="EMBL/GenBank/DDBJ databases">
        <title>Genome public.</title>
        <authorList>
            <person name="Liu C."/>
            <person name="Sun Q."/>
        </authorList>
    </citation>
    <scope>NUCLEOTIDE SEQUENCE [LARGE SCALE GENOMIC DNA]</scope>
    <source>
        <strain evidence="16 17">NSJ-27</strain>
    </source>
</reference>
<evidence type="ECO:0000256" key="5">
    <source>
        <dbReference type="ARBA" id="ARBA00022605"/>
    </source>
</evidence>
<evidence type="ECO:0000256" key="11">
    <source>
        <dbReference type="ARBA" id="ARBA00048670"/>
    </source>
</evidence>
<evidence type="ECO:0000313" key="17">
    <source>
        <dbReference type="Proteomes" id="UP000649151"/>
    </source>
</evidence>
<dbReference type="Pfam" id="PF00205">
    <property type="entry name" value="TPP_enzyme_M"/>
    <property type="match status" value="1"/>
</dbReference>
<accession>A0ABR7IQP5</accession>
<sequence length="562" mass="61193">MKLTGSQIILECLLEQNVDTIFGYPGGSVLNIYDALYDYQDKIRHILTAHEQGATHAADGYARATGKTGVALVTSGPGATNTVTGIATAYMDSIPLVVISGNVPVPQLGLDSFQEVDITGVTMPVTKHNFIVKKVEDLAPTIRRAFKIANTGRKGPVLVDIPKDVTAAIYEYERKQPEPIEQVYSDPSEKALANAVELISNAKRPLIYTGGGVVASEEANLAVKKLAELMDAPVSSSLMGQGGFDNFDSRYIGMMGMHGSVTAAKAVTDCDLFLAIGTRFSDRVILKISRFAPNAQILQIDIDPAEINKNIKADNILIGDVRQVVELLNQRLTPTPHPEWMAQIQAWNEEFPNIQKGKDEDAVTPQEVIETLCELTNGDAIITTEVGQNQMWAAQYYKLRRPHQFVSSGGLGTMGFGLGAAMGAQVGCPDKQVVNIAGDGSFQMNCNELVTMAKYQIPMIELVLNNEVLGMVRQWQRLFYNKRFSQTTLDRGVDYVKLAGAYGIEAYNITKASEIRPTLEKALAAHAPVLINCVIDRDINVLPMVPAGAPIDEPILEIEIDN</sequence>
<dbReference type="InterPro" id="IPR000399">
    <property type="entry name" value="TPP-bd_CS"/>
</dbReference>
<keyword evidence="9 12" id="KW-0786">Thiamine pyrophosphate</keyword>
<dbReference type="InterPro" id="IPR011766">
    <property type="entry name" value="TPP_enzyme_TPP-bd"/>
</dbReference>
<dbReference type="SUPFAM" id="SSF52467">
    <property type="entry name" value="DHS-like NAD/FAD-binding domain"/>
    <property type="match status" value="1"/>
</dbReference>
<dbReference type="PANTHER" id="PTHR18968:SF13">
    <property type="entry name" value="ACETOLACTATE SYNTHASE CATALYTIC SUBUNIT, MITOCHONDRIAL"/>
    <property type="match status" value="1"/>
</dbReference>
<feature type="domain" description="Thiamine pyrophosphate enzyme central" evidence="13">
    <location>
        <begin position="193"/>
        <end position="327"/>
    </location>
</feature>
<organism evidence="16 17">
    <name type="scientific">Clostridium facile</name>
    <dbReference type="NCBI Taxonomy" id="2763035"/>
    <lineage>
        <taxon>Bacteria</taxon>
        <taxon>Bacillati</taxon>
        <taxon>Bacillota</taxon>
        <taxon>Clostridia</taxon>
        <taxon>Eubacteriales</taxon>
        <taxon>Clostridiaceae</taxon>
        <taxon>Clostridium</taxon>
    </lineage>
</organism>
<comment type="caution">
    <text evidence="16">The sequence shown here is derived from an EMBL/GenBank/DDBJ whole genome shotgun (WGS) entry which is preliminary data.</text>
</comment>
<evidence type="ECO:0000256" key="10">
    <source>
        <dbReference type="ARBA" id="ARBA00023304"/>
    </source>
</evidence>
<evidence type="ECO:0000256" key="9">
    <source>
        <dbReference type="ARBA" id="ARBA00023052"/>
    </source>
</evidence>
<feature type="domain" description="Thiamine pyrophosphate enzyme TPP-binding" evidence="14">
    <location>
        <begin position="386"/>
        <end position="533"/>
    </location>
</feature>
<dbReference type="Proteomes" id="UP000649151">
    <property type="component" value="Unassembled WGS sequence"/>
</dbReference>
<evidence type="ECO:0000259" key="15">
    <source>
        <dbReference type="Pfam" id="PF02776"/>
    </source>
</evidence>
<dbReference type="Pfam" id="PF02776">
    <property type="entry name" value="TPP_enzyme_N"/>
    <property type="match status" value="1"/>
</dbReference>
<gene>
    <name evidence="16" type="primary">ilvB</name>
    <name evidence="16" type="ORF">H8Z77_05335</name>
</gene>
<evidence type="ECO:0000256" key="3">
    <source>
        <dbReference type="ARBA" id="ARBA00007812"/>
    </source>
</evidence>
<evidence type="ECO:0000259" key="14">
    <source>
        <dbReference type="Pfam" id="PF02775"/>
    </source>
</evidence>
<name>A0ABR7IQP5_9CLOT</name>
<dbReference type="Pfam" id="PF02775">
    <property type="entry name" value="TPP_enzyme_C"/>
    <property type="match status" value="1"/>
</dbReference>
<keyword evidence="10 12" id="KW-0100">Branched-chain amino acid biosynthesis</keyword>
<keyword evidence="6 12" id="KW-0808">Transferase</keyword>
<dbReference type="InterPro" id="IPR029035">
    <property type="entry name" value="DHS-like_NAD/FAD-binding_dom"/>
</dbReference>
<comment type="pathway">
    <text evidence="2 12">Amino-acid biosynthesis; L-valine biosynthesis; L-valine from pyruvate: step 1/4.</text>
</comment>
<dbReference type="Gene3D" id="3.40.50.1220">
    <property type="entry name" value="TPP-binding domain"/>
    <property type="match status" value="1"/>
</dbReference>
<dbReference type="InterPro" id="IPR045229">
    <property type="entry name" value="TPP_enz"/>
</dbReference>